<dbReference type="OrthoDB" id="9135783at2"/>
<dbReference type="SUPFAM" id="SSF53474">
    <property type="entry name" value="alpha/beta-Hydrolases"/>
    <property type="match status" value="1"/>
</dbReference>
<dbReference type="PANTHER" id="PTHR37017:SF11">
    <property type="entry name" value="ESTERASE_LIPASE_THIOESTERASE DOMAIN-CONTAINING PROTEIN"/>
    <property type="match status" value="1"/>
</dbReference>
<dbReference type="EMBL" id="FONV01000008">
    <property type="protein sequence ID" value="SFF28757.1"/>
    <property type="molecule type" value="Genomic_DNA"/>
</dbReference>
<dbReference type="Pfam" id="PF12697">
    <property type="entry name" value="Abhydrolase_6"/>
    <property type="match status" value="1"/>
</dbReference>
<reference evidence="2 3" key="1">
    <citation type="submission" date="2016-10" db="EMBL/GenBank/DDBJ databases">
        <authorList>
            <person name="de Groot N.N."/>
        </authorList>
    </citation>
    <scope>NUCLEOTIDE SEQUENCE [LARGE SCALE GENOMIC DNA]</scope>
    <source>
        <strain evidence="2 3">DSM 43019</strain>
    </source>
</reference>
<proteinExistence type="predicted"/>
<protein>
    <submittedName>
        <fullName evidence="2">Pimeloyl-ACP methyl ester carboxylesterase</fullName>
    </submittedName>
</protein>
<dbReference type="STRING" id="35752.SAMN05421541_108170"/>
<dbReference type="Proteomes" id="UP000199645">
    <property type="component" value="Unassembled WGS sequence"/>
</dbReference>
<evidence type="ECO:0000313" key="3">
    <source>
        <dbReference type="Proteomes" id="UP000199645"/>
    </source>
</evidence>
<dbReference type="GO" id="GO:0003824">
    <property type="term" value="F:catalytic activity"/>
    <property type="evidence" value="ECO:0007669"/>
    <property type="project" value="UniProtKB-ARBA"/>
</dbReference>
<organism evidence="2 3">
    <name type="scientific">Actinoplanes philippinensis</name>
    <dbReference type="NCBI Taxonomy" id="35752"/>
    <lineage>
        <taxon>Bacteria</taxon>
        <taxon>Bacillati</taxon>
        <taxon>Actinomycetota</taxon>
        <taxon>Actinomycetes</taxon>
        <taxon>Micromonosporales</taxon>
        <taxon>Micromonosporaceae</taxon>
        <taxon>Actinoplanes</taxon>
    </lineage>
</organism>
<name>A0A1I2HIP6_9ACTN</name>
<dbReference type="RefSeq" id="WP_093616992.1">
    <property type="nucleotide sequence ID" value="NZ_BOMT01000085.1"/>
</dbReference>
<sequence length="241" mass="24780">MSSNETTVVLVHGAFADGSSWADVVAGLQARGIRVRVFANELRGGAADGERLAATLGGLDGPVVLVGHSYGGVVITEAAARATNVTSLVYVTAFALEEGEAPLELLGRFPANGLGAALVAQPVPGPAGEETLLSLAPDRFHEIFAADVPVERTRIAAVSQRPIVASAFEEKAGRAAWKDLPSWYLVAAADESIHPQAQRAMAERAGSAVVEVGASHSVAVSRPDAVVELVVAAVTATENRG</sequence>
<dbReference type="Gene3D" id="3.40.50.1820">
    <property type="entry name" value="alpha/beta hydrolase"/>
    <property type="match status" value="1"/>
</dbReference>
<dbReference type="InterPro" id="IPR029058">
    <property type="entry name" value="AB_hydrolase_fold"/>
</dbReference>
<dbReference type="AlphaFoldDB" id="A0A1I2HIP6"/>
<evidence type="ECO:0000259" key="1">
    <source>
        <dbReference type="Pfam" id="PF12697"/>
    </source>
</evidence>
<accession>A0A1I2HIP6</accession>
<evidence type="ECO:0000313" key="2">
    <source>
        <dbReference type="EMBL" id="SFF28757.1"/>
    </source>
</evidence>
<dbReference type="PANTHER" id="PTHR37017">
    <property type="entry name" value="AB HYDROLASE-1 DOMAIN-CONTAINING PROTEIN-RELATED"/>
    <property type="match status" value="1"/>
</dbReference>
<keyword evidence="3" id="KW-1185">Reference proteome</keyword>
<dbReference type="InterPro" id="IPR052897">
    <property type="entry name" value="Sec-Metab_Biosynth_Hydrolase"/>
</dbReference>
<dbReference type="InterPro" id="IPR000073">
    <property type="entry name" value="AB_hydrolase_1"/>
</dbReference>
<feature type="domain" description="AB hydrolase-1" evidence="1">
    <location>
        <begin position="8"/>
        <end position="228"/>
    </location>
</feature>
<gene>
    <name evidence="2" type="ORF">SAMN05421541_108170</name>
</gene>